<evidence type="ECO:0000313" key="2">
    <source>
        <dbReference type="EMBL" id="EEH59660.1"/>
    </source>
</evidence>
<dbReference type="EMBL" id="GG663736">
    <property type="protein sequence ID" value="EEH59660.1"/>
    <property type="molecule type" value="Genomic_DNA"/>
</dbReference>
<accession>C1MJX0</accession>
<keyword evidence="3" id="KW-1185">Reference proteome</keyword>
<protein>
    <submittedName>
        <fullName evidence="2">Predicted protein</fullName>
    </submittedName>
</protein>
<dbReference type="Proteomes" id="UP000001876">
    <property type="component" value="Unassembled WGS sequence"/>
</dbReference>
<dbReference type="KEGG" id="mpp:MICPUCDRAFT_55133"/>
<evidence type="ECO:0000313" key="3">
    <source>
        <dbReference type="Proteomes" id="UP000001876"/>
    </source>
</evidence>
<dbReference type="AlphaFoldDB" id="C1MJX0"/>
<name>C1MJX0_MICPC</name>
<evidence type="ECO:0000256" key="1">
    <source>
        <dbReference type="SAM" id="MobiDB-lite"/>
    </source>
</evidence>
<organism evidence="3">
    <name type="scientific">Micromonas pusilla (strain CCMP1545)</name>
    <name type="common">Picoplanktonic green alga</name>
    <dbReference type="NCBI Taxonomy" id="564608"/>
    <lineage>
        <taxon>Eukaryota</taxon>
        <taxon>Viridiplantae</taxon>
        <taxon>Chlorophyta</taxon>
        <taxon>Mamiellophyceae</taxon>
        <taxon>Mamiellales</taxon>
        <taxon>Mamiellaceae</taxon>
        <taxon>Micromonas</taxon>
    </lineage>
</organism>
<reference evidence="2 3" key="1">
    <citation type="journal article" date="2009" name="Science">
        <title>Green evolution and dynamic adaptations revealed by genomes of the marine picoeukaryotes Micromonas.</title>
        <authorList>
            <person name="Worden A.Z."/>
            <person name="Lee J.H."/>
            <person name="Mock T."/>
            <person name="Rouze P."/>
            <person name="Simmons M.P."/>
            <person name="Aerts A.L."/>
            <person name="Allen A.E."/>
            <person name="Cuvelier M.L."/>
            <person name="Derelle E."/>
            <person name="Everett M.V."/>
            <person name="Foulon E."/>
            <person name="Grimwood J."/>
            <person name="Gundlach H."/>
            <person name="Henrissat B."/>
            <person name="Napoli C."/>
            <person name="McDonald S.M."/>
            <person name="Parker M.S."/>
            <person name="Rombauts S."/>
            <person name="Salamov A."/>
            <person name="Von Dassow P."/>
            <person name="Badger J.H."/>
            <person name="Coutinho P.M."/>
            <person name="Demir E."/>
            <person name="Dubchak I."/>
            <person name="Gentemann C."/>
            <person name="Eikrem W."/>
            <person name="Gready J.E."/>
            <person name="John U."/>
            <person name="Lanier W."/>
            <person name="Lindquist E.A."/>
            <person name="Lucas S."/>
            <person name="Mayer K.F."/>
            <person name="Moreau H."/>
            <person name="Not F."/>
            <person name="Otillar R."/>
            <person name="Panaud O."/>
            <person name="Pangilinan J."/>
            <person name="Paulsen I."/>
            <person name="Piegu B."/>
            <person name="Poliakov A."/>
            <person name="Robbens S."/>
            <person name="Schmutz J."/>
            <person name="Toulza E."/>
            <person name="Wyss T."/>
            <person name="Zelensky A."/>
            <person name="Zhou K."/>
            <person name="Armbrust E.V."/>
            <person name="Bhattacharya D."/>
            <person name="Goodenough U.W."/>
            <person name="Van de Peer Y."/>
            <person name="Grigoriev I.V."/>
        </authorList>
    </citation>
    <scope>NUCLEOTIDE SEQUENCE [LARGE SCALE GENOMIC DNA]</scope>
    <source>
        <strain evidence="2 3">CCMP1545</strain>
    </source>
</reference>
<feature type="region of interest" description="Disordered" evidence="1">
    <location>
        <begin position="1"/>
        <end position="22"/>
    </location>
</feature>
<dbReference type="RefSeq" id="XP_003056284.1">
    <property type="nucleotide sequence ID" value="XM_003056238.1"/>
</dbReference>
<proteinExistence type="predicted"/>
<dbReference type="GeneID" id="9681899"/>
<sequence length="68" mass="7289">MSELVGSRALADGDVTDSARSSASYEFATRIIESNLVHLCDPGVEVTNKPHERCTVVRGASCPKARLN</sequence>
<gene>
    <name evidence="2" type="ORF">MICPUCDRAFT_55133</name>
</gene>